<evidence type="ECO:0008006" key="4">
    <source>
        <dbReference type="Google" id="ProtNLM"/>
    </source>
</evidence>
<name>A0ABV8LNQ8_9ACTN</name>
<dbReference type="Proteomes" id="UP001595816">
    <property type="component" value="Unassembled WGS sequence"/>
</dbReference>
<evidence type="ECO:0000256" key="1">
    <source>
        <dbReference type="SAM" id="MobiDB-lite"/>
    </source>
</evidence>
<gene>
    <name evidence="2" type="ORF">ACFOZ4_18795</name>
</gene>
<evidence type="ECO:0000313" key="3">
    <source>
        <dbReference type="Proteomes" id="UP001595816"/>
    </source>
</evidence>
<protein>
    <recommendedName>
        <fullName evidence="4">Excreted virulence factor EspC (Type VII ESX diderm)</fullName>
    </recommendedName>
</protein>
<evidence type="ECO:0000313" key="2">
    <source>
        <dbReference type="EMBL" id="MFC4132662.1"/>
    </source>
</evidence>
<dbReference type="EMBL" id="JBHSAY010000009">
    <property type="protein sequence ID" value="MFC4132662.1"/>
    <property type="molecule type" value="Genomic_DNA"/>
</dbReference>
<proteinExistence type="predicted"/>
<feature type="region of interest" description="Disordered" evidence="1">
    <location>
        <begin position="112"/>
        <end position="135"/>
    </location>
</feature>
<dbReference type="RefSeq" id="WP_253752833.1">
    <property type="nucleotide sequence ID" value="NZ_JAMZDZ010000001.1"/>
</dbReference>
<comment type="caution">
    <text evidence="2">The sequence shown here is derived from an EMBL/GenBank/DDBJ whole genome shotgun (WGS) entry which is preliminary data.</text>
</comment>
<keyword evidence="3" id="KW-1185">Reference proteome</keyword>
<reference evidence="3" key="1">
    <citation type="journal article" date="2019" name="Int. J. Syst. Evol. Microbiol.">
        <title>The Global Catalogue of Microorganisms (GCM) 10K type strain sequencing project: providing services to taxonomists for standard genome sequencing and annotation.</title>
        <authorList>
            <consortium name="The Broad Institute Genomics Platform"/>
            <consortium name="The Broad Institute Genome Sequencing Center for Infectious Disease"/>
            <person name="Wu L."/>
            <person name="Ma J."/>
        </authorList>
    </citation>
    <scope>NUCLEOTIDE SEQUENCE [LARGE SCALE GENOMIC DNA]</scope>
    <source>
        <strain evidence="3">CGMCC 4.7289</strain>
    </source>
</reference>
<accession>A0ABV8LNQ8</accession>
<organism evidence="2 3">
    <name type="scientific">Hamadaea flava</name>
    <dbReference type="NCBI Taxonomy" id="1742688"/>
    <lineage>
        <taxon>Bacteria</taxon>
        <taxon>Bacillati</taxon>
        <taxon>Actinomycetota</taxon>
        <taxon>Actinomycetes</taxon>
        <taxon>Micromonosporales</taxon>
        <taxon>Micromonosporaceae</taxon>
        <taxon>Hamadaea</taxon>
    </lineage>
</organism>
<sequence>MTSPATTEVVTDNLRLEADKWRDLSDEMAAVDSNPVGNDGLKLGLSAFFIGPTELVATALHSSAYNGFYAEVQDLIRGAKEEWLQLGEALDRMADEFDRTDQTAEADLEAVYTEPATNGAQGPPPTGQAGGQQSD</sequence>